<accession>A0ACB7ZX77</accession>
<evidence type="ECO:0000313" key="1">
    <source>
        <dbReference type="EMBL" id="KAH7905830.1"/>
    </source>
</evidence>
<protein>
    <submittedName>
        <fullName evidence="1">Uncharacterized protein</fullName>
    </submittedName>
</protein>
<organism evidence="1 2">
    <name type="scientific">Hygrophoropsis aurantiaca</name>
    <dbReference type="NCBI Taxonomy" id="72124"/>
    <lineage>
        <taxon>Eukaryota</taxon>
        <taxon>Fungi</taxon>
        <taxon>Dikarya</taxon>
        <taxon>Basidiomycota</taxon>
        <taxon>Agaricomycotina</taxon>
        <taxon>Agaricomycetes</taxon>
        <taxon>Agaricomycetidae</taxon>
        <taxon>Boletales</taxon>
        <taxon>Coniophorineae</taxon>
        <taxon>Hygrophoropsidaceae</taxon>
        <taxon>Hygrophoropsis</taxon>
    </lineage>
</organism>
<sequence length="504" mass="56865">MFPSLGLKRVINFFRGHRGAVAPINTLPVETLSEIFFFTIDKDPSIARCGKALKVCTWVCCHWRQVALHDPRLWSLAINPEDSEDWMKEMLLRSKNTPFRIEFNHEPLGLGLHPGPLGLELASLRCEGIIRNVLLAMQFIHRVRHFRITASSRLCLQFLSKLTLSLPMLSSIYVINEDVEPLFADDPPLAPHLPAGLFMLDAPKLDVVSFADWNFDWDLFKFTSLTQLHVVFSKAQFAARPTFQQLSLVLTELPLLTAVSLMNVLPADIPFVTRPCILLELLEILALEGGSQECIGFLNILVHPAYTMIHLVCRDTPLPLTPIVGIIRDKFSDHQLHTLSLHLGPYSFCLCASSNESDEVSPVLQAIELEFLWDNTPNLLDLLPLPLALPSGDVDVLCITGHPELTISTSTWNVLLSHFREINSLHLEAVPLQGLLPLLVPAMDGFLPRLKRISARLARSDEQAVINYFIEQRRDDDHEGEGVMMNDDEDLEDEDLMEKVMKEE</sequence>
<evidence type="ECO:0000313" key="2">
    <source>
        <dbReference type="Proteomes" id="UP000790377"/>
    </source>
</evidence>
<reference evidence="1" key="1">
    <citation type="journal article" date="2021" name="New Phytol.">
        <title>Evolutionary innovations through gain and loss of genes in the ectomycorrhizal Boletales.</title>
        <authorList>
            <person name="Wu G."/>
            <person name="Miyauchi S."/>
            <person name="Morin E."/>
            <person name="Kuo A."/>
            <person name="Drula E."/>
            <person name="Varga T."/>
            <person name="Kohler A."/>
            <person name="Feng B."/>
            <person name="Cao Y."/>
            <person name="Lipzen A."/>
            <person name="Daum C."/>
            <person name="Hundley H."/>
            <person name="Pangilinan J."/>
            <person name="Johnson J."/>
            <person name="Barry K."/>
            <person name="LaButti K."/>
            <person name="Ng V."/>
            <person name="Ahrendt S."/>
            <person name="Min B."/>
            <person name="Choi I.G."/>
            <person name="Park H."/>
            <person name="Plett J.M."/>
            <person name="Magnuson J."/>
            <person name="Spatafora J.W."/>
            <person name="Nagy L.G."/>
            <person name="Henrissat B."/>
            <person name="Grigoriev I.V."/>
            <person name="Yang Z.L."/>
            <person name="Xu J."/>
            <person name="Martin F.M."/>
        </authorList>
    </citation>
    <scope>NUCLEOTIDE SEQUENCE</scope>
    <source>
        <strain evidence="1">ATCC 28755</strain>
    </source>
</reference>
<proteinExistence type="predicted"/>
<name>A0ACB7ZX77_9AGAM</name>
<comment type="caution">
    <text evidence="1">The sequence shown here is derived from an EMBL/GenBank/DDBJ whole genome shotgun (WGS) entry which is preliminary data.</text>
</comment>
<dbReference type="Proteomes" id="UP000790377">
    <property type="component" value="Unassembled WGS sequence"/>
</dbReference>
<dbReference type="EMBL" id="MU268115">
    <property type="protein sequence ID" value="KAH7905830.1"/>
    <property type="molecule type" value="Genomic_DNA"/>
</dbReference>
<gene>
    <name evidence="1" type="ORF">BJ138DRAFT_1118117</name>
</gene>
<keyword evidence="2" id="KW-1185">Reference proteome</keyword>